<sequence>MKSTMIPPNLLSTTSSSWIAQERYYSPYVQLWLFYLFAAFKENEQEDDEMRMDDLDDFLEPYTEKTLEECGLDWEDPVQWPNVPAAKQAQAIRRLSLWMRWSQARATAHLIKMSRISVPVDS</sequence>
<proteinExistence type="predicted"/>
<accession>U4LLI5</accession>
<dbReference type="Proteomes" id="UP000018144">
    <property type="component" value="Unassembled WGS sequence"/>
</dbReference>
<name>U4LLI5_PYROM</name>
<protein>
    <submittedName>
        <fullName evidence="1">Uncharacterized protein</fullName>
    </submittedName>
</protein>
<dbReference type="AlphaFoldDB" id="U4LLI5"/>
<evidence type="ECO:0000313" key="1">
    <source>
        <dbReference type="EMBL" id="CCX32437.1"/>
    </source>
</evidence>
<organism evidence="1 2">
    <name type="scientific">Pyronema omphalodes (strain CBS 100304)</name>
    <name type="common">Pyronema confluens</name>
    <dbReference type="NCBI Taxonomy" id="1076935"/>
    <lineage>
        <taxon>Eukaryota</taxon>
        <taxon>Fungi</taxon>
        <taxon>Dikarya</taxon>
        <taxon>Ascomycota</taxon>
        <taxon>Pezizomycotina</taxon>
        <taxon>Pezizomycetes</taxon>
        <taxon>Pezizales</taxon>
        <taxon>Pyronemataceae</taxon>
        <taxon>Pyronema</taxon>
    </lineage>
</organism>
<gene>
    <name evidence="1" type="ORF">PCON_13086</name>
</gene>
<dbReference type="EMBL" id="HF935844">
    <property type="protein sequence ID" value="CCX32437.1"/>
    <property type="molecule type" value="Genomic_DNA"/>
</dbReference>
<keyword evidence="2" id="KW-1185">Reference proteome</keyword>
<reference evidence="1 2" key="1">
    <citation type="journal article" date="2013" name="PLoS Genet.">
        <title>The genome and development-dependent transcriptomes of Pyronema confluens: a window into fungal evolution.</title>
        <authorList>
            <person name="Traeger S."/>
            <person name="Altegoer F."/>
            <person name="Freitag M."/>
            <person name="Gabaldon T."/>
            <person name="Kempken F."/>
            <person name="Kumar A."/>
            <person name="Marcet-Houben M."/>
            <person name="Poggeler S."/>
            <person name="Stajich J.E."/>
            <person name="Nowrousian M."/>
        </authorList>
    </citation>
    <scope>NUCLEOTIDE SEQUENCE [LARGE SCALE GENOMIC DNA]</scope>
    <source>
        <strain evidence="2">CBS 100304</strain>
        <tissue evidence="1">Vegetative mycelium</tissue>
    </source>
</reference>
<evidence type="ECO:0000313" key="2">
    <source>
        <dbReference type="Proteomes" id="UP000018144"/>
    </source>
</evidence>